<keyword evidence="1" id="KW-0521">NADP</keyword>
<reference evidence="3" key="1">
    <citation type="journal article" date="2019" name="Int. J. Syst. Evol. Microbiol.">
        <title>The Global Catalogue of Microorganisms (GCM) 10K type strain sequencing project: providing services to taxonomists for standard genome sequencing and annotation.</title>
        <authorList>
            <consortium name="The Broad Institute Genomics Platform"/>
            <consortium name="The Broad Institute Genome Sequencing Center for Infectious Disease"/>
            <person name="Wu L."/>
            <person name="Ma J."/>
        </authorList>
    </citation>
    <scope>NUCLEOTIDE SEQUENCE [LARGE SCALE GENOMIC DNA]</scope>
    <source>
        <strain evidence="3">JCM 17919</strain>
    </source>
</reference>
<comment type="caution">
    <text evidence="2">The sequence shown here is derived from an EMBL/GenBank/DDBJ whole genome shotgun (WGS) entry which is preliminary data.</text>
</comment>
<evidence type="ECO:0000256" key="1">
    <source>
        <dbReference type="ARBA" id="ARBA00022857"/>
    </source>
</evidence>
<accession>A0ABP8GHY6</accession>
<proteinExistence type="predicted"/>
<protein>
    <submittedName>
        <fullName evidence="2">Acyl-CoA reductase</fullName>
    </submittedName>
</protein>
<gene>
    <name evidence="2" type="ORF">GCM10023184_12220</name>
</gene>
<dbReference type="Proteomes" id="UP001501725">
    <property type="component" value="Unassembled WGS sequence"/>
</dbReference>
<sequence length="334" mass="37703">MRLKLQERIELLLRLGEYMGGNAAEWEAVKSKAYVVNNWFTREFTDLAVENIRTAFLQPAALLGLAGRYNLPEEQPHPKKVGLVLAGNIPLVGFHDVLCTFLSGHDAWIKPSSKDEALLLHLVGKITEWRPEAAPSLEVRERLNGAEAFIATGSNNTSRYFEHYFARFPHIIRKNRTSVAVLDGTESAGELEKLADDICQYFGLGCRNVTALRVPKDYDFVPLLRALDKYSELKHHNKFRNNYDYNLAVHILNNKFYMSNDVVLLVEHESPFAPISQVHYQFYEDRATAVAELEGRSDIQCLVGRGLLPFGEAQMPAADTYADGVDTLQFLSSL</sequence>
<organism evidence="2 3">
    <name type="scientific">Flaviaesturariibacter amylovorans</name>
    <dbReference type="NCBI Taxonomy" id="1084520"/>
    <lineage>
        <taxon>Bacteria</taxon>
        <taxon>Pseudomonadati</taxon>
        <taxon>Bacteroidota</taxon>
        <taxon>Chitinophagia</taxon>
        <taxon>Chitinophagales</taxon>
        <taxon>Chitinophagaceae</taxon>
        <taxon>Flaviaestuariibacter</taxon>
    </lineage>
</organism>
<dbReference type="EMBL" id="BAABGY010000005">
    <property type="protein sequence ID" value="GAA4324689.1"/>
    <property type="molecule type" value="Genomic_DNA"/>
</dbReference>
<evidence type="ECO:0000313" key="2">
    <source>
        <dbReference type="EMBL" id="GAA4324689.1"/>
    </source>
</evidence>
<keyword evidence="3" id="KW-1185">Reference proteome</keyword>
<evidence type="ECO:0000313" key="3">
    <source>
        <dbReference type="Proteomes" id="UP001501725"/>
    </source>
</evidence>
<dbReference type="Pfam" id="PF05893">
    <property type="entry name" value="LuxC"/>
    <property type="match status" value="1"/>
</dbReference>
<dbReference type="InterPro" id="IPR008670">
    <property type="entry name" value="CoA_reduct_LuxC"/>
</dbReference>
<name>A0ABP8GHY6_9BACT</name>
<dbReference type="RefSeq" id="WP_345254273.1">
    <property type="nucleotide sequence ID" value="NZ_BAABGY010000005.1"/>
</dbReference>